<dbReference type="EMBL" id="CP142728">
    <property type="protein sequence ID" value="WUR02921.1"/>
    <property type="molecule type" value="Genomic_DNA"/>
</dbReference>
<gene>
    <name evidence="2" type="ORF">VNE69_03140</name>
</gene>
<evidence type="ECO:0000313" key="3">
    <source>
        <dbReference type="Proteomes" id="UP001334084"/>
    </source>
</evidence>
<dbReference type="GeneID" id="90540736"/>
<feature type="compositionally biased region" description="Acidic residues" evidence="1">
    <location>
        <begin position="261"/>
        <end position="297"/>
    </location>
</feature>
<dbReference type="KEGG" id="vnx:VNE69_03140"/>
<evidence type="ECO:0000256" key="1">
    <source>
        <dbReference type="SAM" id="MobiDB-lite"/>
    </source>
</evidence>
<reference evidence="2" key="1">
    <citation type="journal article" date="2024" name="BMC Genomics">
        <title>Functional annotation of a divergent genome using sequence and structure-based similarity.</title>
        <authorList>
            <person name="Svedberg D."/>
            <person name="Winiger R.R."/>
            <person name="Berg A."/>
            <person name="Sharma H."/>
            <person name="Tellgren-Roth C."/>
            <person name="Debrunner-Vossbrinck B.A."/>
            <person name="Vossbrinck C.R."/>
            <person name="Barandun J."/>
        </authorList>
    </citation>
    <scope>NUCLEOTIDE SEQUENCE</scope>
    <source>
        <strain evidence="2">Illinois isolate</strain>
    </source>
</reference>
<dbReference type="RefSeq" id="XP_065329066.1">
    <property type="nucleotide sequence ID" value="XM_065472994.1"/>
</dbReference>
<sequence>MLTHPYVLDLLKTWKLSEDQNIPKDLLVLLCHKNTNMPLENLYNTLYKYKNNRKRREMNIRKLTNALREWYDLEKGIFRLKDMKDLSDETKKLIGKRSEYRNEDITKMFEKINLKEEEKNKNKIKQDIKEEQTNKNKKKDELPIRKKEEEIKVNKKKKKVKMTEVKSNDSSILNYITKREKLVSQSSRFIPLQFNSTVYIYNLKNPNKISLRRRKDLINPVKKIFIKLAADCRPPIYKKQDKNIKIRNSLGNILGVDYDEDSTWEEEDDGEDIVSEENETDDEDSSESEWVENDTEVDIQRTEKKPHLSFPIIKIEINEEFNEEWNKLPLRKTNEI</sequence>
<accession>A0AAX4JAH7</accession>
<keyword evidence="3" id="KW-1185">Reference proteome</keyword>
<evidence type="ECO:0000313" key="2">
    <source>
        <dbReference type="EMBL" id="WUR02921.1"/>
    </source>
</evidence>
<proteinExistence type="predicted"/>
<feature type="region of interest" description="Disordered" evidence="1">
    <location>
        <begin position="261"/>
        <end position="302"/>
    </location>
</feature>
<dbReference type="AlphaFoldDB" id="A0AAX4JAH7"/>
<protein>
    <submittedName>
        <fullName evidence="2">Uncharacterized protein</fullName>
    </submittedName>
</protein>
<name>A0AAX4JAH7_9MICR</name>
<organism evidence="2 3">
    <name type="scientific">Vairimorpha necatrix</name>
    <dbReference type="NCBI Taxonomy" id="6039"/>
    <lineage>
        <taxon>Eukaryota</taxon>
        <taxon>Fungi</taxon>
        <taxon>Fungi incertae sedis</taxon>
        <taxon>Microsporidia</taxon>
        <taxon>Nosematidae</taxon>
        <taxon>Vairimorpha</taxon>
    </lineage>
</organism>
<feature type="region of interest" description="Disordered" evidence="1">
    <location>
        <begin position="120"/>
        <end position="143"/>
    </location>
</feature>
<dbReference type="Proteomes" id="UP001334084">
    <property type="component" value="Chromosome 3"/>
</dbReference>